<feature type="coiled-coil region" evidence="1">
    <location>
        <begin position="314"/>
        <end position="341"/>
    </location>
</feature>
<dbReference type="RefSeq" id="WP_191182887.1">
    <property type="nucleotide sequence ID" value="NZ_JACXAJ010000002.1"/>
</dbReference>
<evidence type="ECO:0000313" key="4">
    <source>
        <dbReference type="EMBL" id="MBD1396730.1"/>
    </source>
</evidence>
<dbReference type="EMBL" id="JACXAJ010000002">
    <property type="protein sequence ID" value="MBD1396730.1"/>
    <property type="molecule type" value="Genomic_DNA"/>
</dbReference>
<gene>
    <name evidence="4" type="ORF">H9Q13_06085</name>
</gene>
<name>A0ABR7XEL3_9BACT</name>
<keyword evidence="1" id="KW-0175">Coiled coil</keyword>
<dbReference type="Pfam" id="PF12146">
    <property type="entry name" value="Hydrolase_4"/>
    <property type="match status" value="1"/>
</dbReference>
<dbReference type="InterPro" id="IPR022742">
    <property type="entry name" value="Hydrolase_4"/>
</dbReference>
<comment type="caution">
    <text evidence="4">The sequence shown here is derived from an EMBL/GenBank/DDBJ whole genome shotgun (WGS) entry which is preliminary data.</text>
</comment>
<evidence type="ECO:0000259" key="3">
    <source>
        <dbReference type="Pfam" id="PF12146"/>
    </source>
</evidence>
<proteinExistence type="predicted"/>
<protein>
    <submittedName>
        <fullName evidence="4">Alpha/beta fold hydrolase</fullName>
    </submittedName>
</protein>
<sequence length="471" mass="50776">MNRLLLLLLLLSAPLVALAQQPVQPEQVTGTWNGALSVSGMRLPLVLHISMSENGSLVATMDSPQQGAKGIPVQEVKLSQDSLYLNIRAIGGIYAGKLVGPETINGYWKQNGQTFPMQIKKGAVEIVRKPQEPVRPYPYQEQEVTVANKAAGITLAGTLTLPQGKGPHPAVILFTGSGQQDRDMSVLGHKPFLVLADHLTRQGFAVLRLDDRGVGKSGGNAVTATTQDFALDAQVAYTFLKDRKEINPKKIGLLGLSEGALIASKVAAANKEVAFVVLMAGNGVRGAELLVSQNEALYKASGIPDAPLQQLLKLRRAQFEVAATEADIAEAAKKIMTLEQDAKINMTEEVKQLLGLTAESEKALVTQLSMPWMRYFLAYDPAPTLRQLRMPVLALNGSKDLQVPAATNLAATEKALKTGGNKRYTVKELQGLNHLFQTAVTGLHTEYGSIEETMAPVAMETISAWMKEVVK</sequence>
<keyword evidence="4" id="KW-0378">Hydrolase</keyword>
<evidence type="ECO:0000313" key="5">
    <source>
        <dbReference type="Proteomes" id="UP000625551"/>
    </source>
</evidence>
<organism evidence="4 5">
    <name type="scientific">Pontibacter aquaedesilientis</name>
    <dbReference type="NCBI Taxonomy" id="2766980"/>
    <lineage>
        <taxon>Bacteria</taxon>
        <taxon>Pseudomonadati</taxon>
        <taxon>Bacteroidota</taxon>
        <taxon>Cytophagia</taxon>
        <taxon>Cytophagales</taxon>
        <taxon>Hymenobacteraceae</taxon>
        <taxon>Pontibacter</taxon>
    </lineage>
</organism>
<dbReference type="PANTHER" id="PTHR43265:SF1">
    <property type="entry name" value="ESTERASE ESTD"/>
    <property type="match status" value="1"/>
</dbReference>
<dbReference type="Proteomes" id="UP000625551">
    <property type="component" value="Unassembled WGS sequence"/>
</dbReference>
<dbReference type="Gene3D" id="3.40.50.1820">
    <property type="entry name" value="alpha/beta hydrolase"/>
    <property type="match status" value="1"/>
</dbReference>
<dbReference type="InterPro" id="IPR053145">
    <property type="entry name" value="AB_hydrolase_Est10"/>
</dbReference>
<feature type="signal peptide" evidence="2">
    <location>
        <begin position="1"/>
        <end position="19"/>
    </location>
</feature>
<accession>A0ABR7XEL3</accession>
<dbReference type="SUPFAM" id="SSF53474">
    <property type="entry name" value="alpha/beta-Hydrolases"/>
    <property type="match status" value="1"/>
</dbReference>
<feature type="chain" id="PRO_5045321394" evidence="2">
    <location>
        <begin position="20"/>
        <end position="471"/>
    </location>
</feature>
<keyword evidence="5" id="KW-1185">Reference proteome</keyword>
<feature type="domain" description="Serine aminopeptidase S33" evidence="3">
    <location>
        <begin position="195"/>
        <end position="434"/>
    </location>
</feature>
<dbReference type="InterPro" id="IPR029058">
    <property type="entry name" value="AB_hydrolase_fold"/>
</dbReference>
<dbReference type="GO" id="GO:0016787">
    <property type="term" value="F:hydrolase activity"/>
    <property type="evidence" value="ECO:0007669"/>
    <property type="project" value="UniProtKB-KW"/>
</dbReference>
<evidence type="ECO:0000256" key="2">
    <source>
        <dbReference type="SAM" id="SignalP"/>
    </source>
</evidence>
<keyword evidence="2" id="KW-0732">Signal</keyword>
<reference evidence="4 5" key="1">
    <citation type="submission" date="2020-09" db="EMBL/GenBank/DDBJ databases">
        <title>Genome sequencing and assembly of Pontibacter sp.</title>
        <authorList>
            <person name="Chhetri G."/>
        </authorList>
    </citation>
    <scope>NUCLEOTIDE SEQUENCE [LARGE SCALE GENOMIC DNA]</scope>
    <source>
        <strain evidence="4 5">JH31</strain>
    </source>
</reference>
<dbReference type="PANTHER" id="PTHR43265">
    <property type="entry name" value="ESTERASE ESTD"/>
    <property type="match status" value="1"/>
</dbReference>
<evidence type="ECO:0000256" key="1">
    <source>
        <dbReference type="SAM" id="Coils"/>
    </source>
</evidence>